<feature type="region of interest" description="Disordered" evidence="1">
    <location>
        <begin position="221"/>
        <end position="253"/>
    </location>
</feature>
<protein>
    <submittedName>
        <fullName evidence="2">Uncharacterized protein</fullName>
    </submittedName>
</protein>
<sequence length="360" mass="38754">MASPACGHTSPALAAAEPFLSLSQAPPPSPSLSLPSPMAEHFPGDEAATNGFGRRSLREQESWLLFQANIPAPPDMRAGPTGWRLSNGGVPIPPLPDAVNKPSYFADEVEIMRVSLTDAELSLPQYAADNTAAWAAYFQRRQQRRLASTNGAPVVGSLKNNEGRHLWWGVPGRTLDGVLTHIEGGNNPPLAYPPARTGAPAHRRRDGQWAPRSAGIVISEGGRRASSSAPPPRFVKPKPEPGLAPVKPEPGLLAPVKTEQGEVELDDDAALEWARQDSLKMARERQCAALQRFAQRRRGRDEGGVVIIDDSDDDDDDAPSPPPPRRPSFAKLNLKIPSLSPLNARAPAPSRLIHSHKIPC</sequence>
<dbReference type="EMBL" id="FN564434">
    <property type="protein sequence ID" value="CBH32634.1"/>
    <property type="molecule type" value="Genomic_DNA"/>
</dbReference>
<evidence type="ECO:0000313" key="2">
    <source>
        <dbReference type="EMBL" id="CBH32634.1"/>
    </source>
</evidence>
<organism evidence="2">
    <name type="scientific">Triticum aestivum</name>
    <name type="common">Wheat</name>
    <dbReference type="NCBI Taxonomy" id="4565"/>
    <lineage>
        <taxon>Eukaryota</taxon>
        <taxon>Viridiplantae</taxon>
        <taxon>Streptophyta</taxon>
        <taxon>Embryophyta</taxon>
        <taxon>Tracheophyta</taxon>
        <taxon>Spermatophyta</taxon>
        <taxon>Magnoliopsida</taxon>
        <taxon>Liliopsida</taxon>
        <taxon>Poales</taxon>
        <taxon>Poaceae</taxon>
        <taxon>BOP clade</taxon>
        <taxon>Pooideae</taxon>
        <taxon>Triticodae</taxon>
        <taxon>Triticeae</taxon>
        <taxon>Triticinae</taxon>
        <taxon>Triticum</taxon>
    </lineage>
</organism>
<gene>
    <name evidence="2" type="ORF">TAA_ctg0954b.00210.1</name>
</gene>
<accession>D8L9S3</accession>
<feature type="region of interest" description="Disordered" evidence="1">
    <location>
        <begin position="21"/>
        <end position="51"/>
    </location>
</feature>
<name>D8L9S3_WHEAT</name>
<reference evidence="2" key="1">
    <citation type="journal article" date="2010" name="Plant Cell">
        <title>Megabase level sequencing reveals contrasted organization and evolution patterns of the wheat gene and transposable element spaces.</title>
        <authorList>
            <consortium name="Genoscope -,C.E.A."/>
            <person name="Choulet F."/>
            <person name="Wicker T."/>
            <person name="Rustenholz C."/>
            <person name="Paux E."/>
            <person name="Salse J."/>
            <person name="Leroy P."/>
            <person name="Schlub S."/>
            <person name="Le Paslier M.C."/>
            <person name="Magdelenat G."/>
            <person name="Gonthier C."/>
            <person name="Couloux A."/>
            <person name="Budak H."/>
            <person name="Breen J."/>
            <person name="Kong X."/>
            <person name="Gut M."/>
            <person name="Brunel D."/>
            <person name="Anderson J.A."/>
            <person name="Gill B.S."/>
            <person name="Appels R."/>
            <person name="Keller B."/>
            <person name="Feuillet C."/>
        </authorList>
    </citation>
    <scope>NUCLEOTIDE SEQUENCE</scope>
</reference>
<dbReference type="AlphaFoldDB" id="D8L9S3"/>
<feature type="region of interest" description="Disordered" evidence="1">
    <location>
        <begin position="186"/>
        <end position="209"/>
    </location>
</feature>
<proteinExistence type="predicted"/>
<feature type="compositionally biased region" description="Acidic residues" evidence="1">
    <location>
        <begin position="309"/>
        <end position="318"/>
    </location>
</feature>
<evidence type="ECO:0000256" key="1">
    <source>
        <dbReference type="SAM" id="MobiDB-lite"/>
    </source>
</evidence>
<feature type="region of interest" description="Disordered" evidence="1">
    <location>
        <begin position="295"/>
        <end position="360"/>
    </location>
</feature>